<gene>
    <name evidence="10" type="ORF">LIER_07182</name>
</gene>
<evidence type="ECO:0000256" key="7">
    <source>
        <dbReference type="ARBA" id="ARBA00023136"/>
    </source>
</evidence>
<evidence type="ECO:0000256" key="2">
    <source>
        <dbReference type="ARBA" id="ARBA00007079"/>
    </source>
</evidence>
<evidence type="ECO:0000256" key="9">
    <source>
        <dbReference type="SAM" id="Phobius"/>
    </source>
</evidence>
<evidence type="ECO:0000256" key="1">
    <source>
        <dbReference type="ARBA" id="ARBA00004141"/>
    </source>
</evidence>
<feature type="transmembrane region" description="Helical" evidence="9">
    <location>
        <begin position="172"/>
        <end position="190"/>
    </location>
</feature>
<reference evidence="10 11" key="1">
    <citation type="submission" date="2024-01" db="EMBL/GenBank/DDBJ databases">
        <title>The complete chloroplast genome sequence of Lithospermum erythrorhizon: insights into the phylogenetic relationship among Boraginaceae species and the maternal lineages of purple gromwells.</title>
        <authorList>
            <person name="Okada T."/>
            <person name="Watanabe K."/>
        </authorList>
    </citation>
    <scope>NUCLEOTIDE SEQUENCE [LARGE SCALE GENOMIC DNA]</scope>
</reference>
<keyword evidence="4 9" id="KW-0812">Transmembrane</keyword>
<evidence type="ECO:0000256" key="4">
    <source>
        <dbReference type="ARBA" id="ARBA00022692"/>
    </source>
</evidence>
<evidence type="ECO:0000256" key="3">
    <source>
        <dbReference type="ARBA" id="ARBA00022448"/>
    </source>
</evidence>
<protein>
    <submittedName>
        <fullName evidence="10">Transporter</fullName>
    </submittedName>
</protein>
<evidence type="ECO:0000256" key="6">
    <source>
        <dbReference type="ARBA" id="ARBA00023065"/>
    </source>
</evidence>
<dbReference type="GO" id="GO:0016020">
    <property type="term" value="C:membrane"/>
    <property type="evidence" value="ECO:0007669"/>
    <property type="project" value="UniProtKB-SubCell"/>
</dbReference>
<comment type="similarity">
    <text evidence="2">Belongs to the aromatic acid exporter (TC 2.A.85) family.</text>
</comment>
<keyword evidence="7 9" id="KW-0472">Membrane</keyword>
<keyword evidence="3" id="KW-0813">Transport</keyword>
<dbReference type="InterPro" id="IPR020966">
    <property type="entry name" value="ALMT"/>
</dbReference>
<dbReference type="EMBL" id="BAABME010001089">
    <property type="protein sequence ID" value="GAA0147498.1"/>
    <property type="molecule type" value="Genomic_DNA"/>
</dbReference>
<dbReference type="GO" id="GO:0034220">
    <property type="term" value="P:monoatomic ion transmembrane transport"/>
    <property type="evidence" value="ECO:0007669"/>
    <property type="project" value="UniProtKB-KW"/>
</dbReference>
<dbReference type="Proteomes" id="UP001454036">
    <property type="component" value="Unassembled WGS sequence"/>
</dbReference>
<keyword evidence="5 9" id="KW-1133">Transmembrane helix</keyword>
<keyword evidence="11" id="KW-1185">Reference proteome</keyword>
<dbReference type="AlphaFoldDB" id="A0AAV3PBJ0"/>
<sequence>MFVKANYLRYNSIEASRQRLLPSSSETQYDVRSETSSSWNGFHNLLEFAKKAIAMGRSDPRKFIFAAKSGLAMALVSLLIFWKEPFDDVSQYSIWAMLTVIVMFEFTVGATFIKGFNRGLGTFFAGIMAYGFVALSKLAGHWEDVIFVISLSLTAFFASYLKLYPTMAPYEYGFRVFVLTYCILVVAGQRTGEYSEAILSRLALIALGGLICFLVNTGIFPIWAGEDLHRLVVKNFKDLATSVQGCVNAYLECLEYTRIPSTIVTYQDAAEDSVYASYRAVVESKTREQTLVNFAVWEPPHGRYRMLNYPWRNYAKVSGALRHCAFMVMALHGCVLSEIQAPPEKREVFSDQLQKVGTEASKVLQKIGEKMEKMEKLGTDTILKQVHTAAEQLQKTIDQNLHHLVNPENWQSRKHSNQLQTSQSLPVNHDPENAIKKSLSEAIVDFNPIRKLMPWPSCLLLEGDPTITEDEAKTYESASALSLATFASLLVELVARLHNVVNSFEELSEKAKFQDALVSSPGATKSIGLWIKILRFFGFKN</sequence>
<dbReference type="PANTHER" id="PTHR31086">
    <property type="entry name" value="ALUMINUM-ACTIVATED MALATE TRANSPORTER 10"/>
    <property type="match status" value="1"/>
</dbReference>
<organism evidence="10 11">
    <name type="scientific">Lithospermum erythrorhizon</name>
    <name type="common">Purple gromwell</name>
    <name type="synonym">Lithospermum officinale var. erythrorhizon</name>
    <dbReference type="NCBI Taxonomy" id="34254"/>
    <lineage>
        <taxon>Eukaryota</taxon>
        <taxon>Viridiplantae</taxon>
        <taxon>Streptophyta</taxon>
        <taxon>Embryophyta</taxon>
        <taxon>Tracheophyta</taxon>
        <taxon>Spermatophyta</taxon>
        <taxon>Magnoliopsida</taxon>
        <taxon>eudicotyledons</taxon>
        <taxon>Gunneridae</taxon>
        <taxon>Pentapetalae</taxon>
        <taxon>asterids</taxon>
        <taxon>lamiids</taxon>
        <taxon>Boraginales</taxon>
        <taxon>Boraginaceae</taxon>
        <taxon>Boraginoideae</taxon>
        <taxon>Lithospermeae</taxon>
        <taxon>Lithospermum</taxon>
    </lineage>
</organism>
<evidence type="ECO:0000256" key="5">
    <source>
        <dbReference type="ARBA" id="ARBA00022989"/>
    </source>
</evidence>
<dbReference type="GO" id="GO:0015743">
    <property type="term" value="P:malate transport"/>
    <property type="evidence" value="ECO:0007669"/>
    <property type="project" value="InterPro"/>
</dbReference>
<dbReference type="Pfam" id="PF11744">
    <property type="entry name" value="ALMT"/>
    <property type="match status" value="1"/>
</dbReference>
<name>A0AAV3PBJ0_LITER</name>
<evidence type="ECO:0000256" key="8">
    <source>
        <dbReference type="ARBA" id="ARBA00023303"/>
    </source>
</evidence>
<feature type="transmembrane region" description="Helical" evidence="9">
    <location>
        <begin position="120"/>
        <end position="139"/>
    </location>
</feature>
<evidence type="ECO:0000313" key="11">
    <source>
        <dbReference type="Proteomes" id="UP001454036"/>
    </source>
</evidence>
<accession>A0AAV3PBJ0</accession>
<proteinExistence type="inferred from homology"/>
<feature type="transmembrane region" description="Helical" evidence="9">
    <location>
        <begin position="94"/>
        <end position="113"/>
    </location>
</feature>
<comment type="subcellular location">
    <subcellularLocation>
        <location evidence="1">Membrane</location>
        <topology evidence="1">Multi-pass membrane protein</topology>
    </subcellularLocation>
</comment>
<comment type="caution">
    <text evidence="10">The sequence shown here is derived from an EMBL/GenBank/DDBJ whole genome shotgun (WGS) entry which is preliminary data.</text>
</comment>
<keyword evidence="8" id="KW-0407">Ion channel</keyword>
<evidence type="ECO:0000313" key="10">
    <source>
        <dbReference type="EMBL" id="GAA0147498.1"/>
    </source>
</evidence>
<keyword evidence="6" id="KW-0406">Ion transport</keyword>
<feature type="transmembrane region" description="Helical" evidence="9">
    <location>
        <begin position="63"/>
        <end position="82"/>
    </location>
</feature>
<feature type="transmembrane region" description="Helical" evidence="9">
    <location>
        <begin position="202"/>
        <end position="224"/>
    </location>
</feature>